<organism evidence="1">
    <name type="scientific">Aspergillus niger</name>
    <dbReference type="NCBI Taxonomy" id="5061"/>
    <lineage>
        <taxon>Eukaryota</taxon>
        <taxon>Fungi</taxon>
        <taxon>Dikarya</taxon>
        <taxon>Ascomycota</taxon>
        <taxon>Pezizomycotina</taxon>
        <taxon>Eurotiomycetes</taxon>
        <taxon>Eurotiomycetidae</taxon>
        <taxon>Eurotiales</taxon>
        <taxon>Aspergillaceae</taxon>
        <taxon>Aspergillus</taxon>
        <taxon>Aspergillus subgen. Circumdati</taxon>
    </lineage>
</organism>
<dbReference type="GeneID" id="84593614"/>
<sequence>MASYYSNAASPGQAVSAVLTYGGQSVHLPWVAVPYYPGHMASRLSRPATKSRFMASKIDCTGRLQRPAQERLAKLPTTIPDTAAAVKGADERVNYVKEGGTEGNNSWQRFYRVSFDGVINIPSHCWQAAEELGSNSRRSGPNTIPAIRLRAIVDLPVPTFTGIPYICLLELATIDGLSRGAYDAYL</sequence>
<dbReference type="RefSeq" id="XP_059602854.1">
    <property type="nucleotide sequence ID" value="XM_059745534.1"/>
</dbReference>
<dbReference type="VEuPathDB" id="FungiDB:An18g00180"/>
<proteinExistence type="predicted"/>
<reference evidence="1" key="2">
    <citation type="submission" date="2025-08" db="UniProtKB">
        <authorList>
            <consortium name="RefSeq"/>
        </authorList>
    </citation>
    <scope>IDENTIFICATION</scope>
</reference>
<evidence type="ECO:0000313" key="1">
    <source>
        <dbReference type="RefSeq" id="XP_059602854.1"/>
    </source>
</evidence>
<gene>
    <name evidence="1" type="ORF">An18g00180</name>
</gene>
<protein>
    <submittedName>
        <fullName evidence="1">Uncharacterized protein</fullName>
    </submittedName>
</protein>
<name>A0AAJ8E0Y1_ASPNG</name>
<accession>A0AAJ8E0Y1</accession>
<dbReference type="AlphaFoldDB" id="A0AAJ8E0Y1"/>
<dbReference type="KEGG" id="ang:An18g00180"/>
<reference evidence="1" key="1">
    <citation type="submission" date="2025-02" db="EMBL/GenBank/DDBJ databases">
        <authorList>
            <consortium name="NCBI Genome Project"/>
        </authorList>
    </citation>
    <scope>NUCLEOTIDE SEQUENCE</scope>
</reference>